<reference evidence="1" key="2">
    <citation type="submission" date="2025-09" db="UniProtKB">
        <authorList>
            <consortium name="Ensembl"/>
        </authorList>
    </citation>
    <scope>IDENTIFICATION</scope>
</reference>
<name>A0A8B9Q5P2_APTOW</name>
<dbReference type="AlphaFoldDB" id="A0A8B9Q5P2"/>
<sequence>LTKIHRLCHDFTRKCEFYVLNYVSHSLPFSLPLIEDEILRMLKKASFKSKGFWKKALGCSPLTQLEWI</sequence>
<evidence type="ECO:0000313" key="1">
    <source>
        <dbReference type="Ensembl" id="ENSAOWP00000021472.1"/>
    </source>
</evidence>
<dbReference type="Proteomes" id="UP000694424">
    <property type="component" value="Unplaced"/>
</dbReference>
<accession>A0A8B9Q5P2</accession>
<keyword evidence="2" id="KW-1185">Reference proteome</keyword>
<reference evidence="1" key="1">
    <citation type="submission" date="2025-08" db="UniProtKB">
        <authorList>
            <consortium name="Ensembl"/>
        </authorList>
    </citation>
    <scope>IDENTIFICATION</scope>
</reference>
<dbReference type="Ensembl" id="ENSAOWT00000024303.1">
    <property type="protein sequence ID" value="ENSAOWP00000021472.1"/>
    <property type="gene ID" value="ENSAOWG00000014508.1"/>
</dbReference>
<evidence type="ECO:0000313" key="2">
    <source>
        <dbReference type="Proteomes" id="UP000694424"/>
    </source>
</evidence>
<proteinExistence type="predicted"/>
<protein>
    <submittedName>
        <fullName evidence="1">Uncharacterized protein</fullName>
    </submittedName>
</protein>
<organism evidence="1 2">
    <name type="scientific">Apteryx owenii</name>
    <name type="common">Little spotted kiwi</name>
    <dbReference type="NCBI Taxonomy" id="8824"/>
    <lineage>
        <taxon>Eukaryota</taxon>
        <taxon>Metazoa</taxon>
        <taxon>Chordata</taxon>
        <taxon>Craniata</taxon>
        <taxon>Vertebrata</taxon>
        <taxon>Euteleostomi</taxon>
        <taxon>Archelosauria</taxon>
        <taxon>Archosauria</taxon>
        <taxon>Dinosauria</taxon>
        <taxon>Saurischia</taxon>
        <taxon>Theropoda</taxon>
        <taxon>Coelurosauria</taxon>
        <taxon>Aves</taxon>
        <taxon>Palaeognathae</taxon>
        <taxon>Apterygiformes</taxon>
        <taxon>Apterygidae</taxon>
        <taxon>Apteryx</taxon>
    </lineage>
</organism>